<feature type="domain" description="C3H1-type" evidence="6">
    <location>
        <begin position="29"/>
        <end position="56"/>
    </location>
</feature>
<evidence type="ECO:0000313" key="7">
    <source>
        <dbReference type="EMBL" id="GMH25095.1"/>
    </source>
</evidence>
<accession>A0AAD3Y2H6</accession>
<sequence length="502" mass="56208">MPISSSFAAIGKSSLPSTQGVSSTTYCSTKQGVPCIFFQKGYCLKGDRCPFLHVSILAINKVPQVPAAGATENYTQQKIVPTANVAMLVEALPEAKATAMSATTLSRDGACTKKYGPPSTASIDEPPNNEETIAAPINHEFPKCKSRLFHQASSLEDQSFQGNYDADDLLRESSPGFDVLVDDEIGDADYYHDGYQLVRMRTYDGRNLNELEIVDDYTVVADDDPETHHNSRGYDSDEHMQEQRWGSPDRSLGEAAHFDRRGSIEESDLRRHLLKQRRFNGLRSGSKDEKEEEDDDVTDFTGPKSLIELNVTKQYCKDQKMKHEQSYQQKWGYPMLDNSHLAEAKKTSSSSRFKENLASNSSRSAMFLEKQNKSRITLSSTPVQDANLLGLTNKEENKFVTADGVEAEASYSNYKIILTGDENSQANEVNISVNEGGLILDELENHEYELGEYDRRVGDYEFGQDDREIYNLEDGENAGAKYDHMDEDNEDDFAKKIGVMFP</sequence>
<evidence type="ECO:0000256" key="2">
    <source>
        <dbReference type="ARBA" id="ARBA00022771"/>
    </source>
</evidence>
<dbReference type="Pfam" id="PF18345">
    <property type="entry name" value="zf_CCCH_4"/>
    <property type="match status" value="1"/>
</dbReference>
<evidence type="ECO:0000256" key="5">
    <source>
        <dbReference type="SAM" id="MobiDB-lite"/>
    </source>
</evidence>
<evidence type="ECO:0000256" key="4">
    <source>
        <dbReference type="PROSITE-ProRule" id="PRU00723"/>
    </source>
</evidence>
<reference evidence="7" key="1">
    <citation type="submission" date="2023-05" db="EMBL/GenBank/DDBJ databases">
        <title>Nepenthes gracilis genome sequencing.</title>
        <authorList>
            <person name="Fukushima K."/>
        </authorList>
    </citation>
    <scope>NUCLEOTIDE SEQUENCE</scope>
    <source>
        <strain evidence="7">SING2019-196</strain>
    </source>
</reference>
<evidence type="ECO:0000313" key="8">
    <source>
        <dbReference type="Proteomes" id="UP001279734"/>
    </source>
</evidence>
<dbReference type="PANTHER" id="PTHR15725">
    <property type="entry name" value="ZN-FINGER, C-X8-C-X5-C-X3-H TYPE-CONTAINING"/>
    <property type="match status" value="1"/>
</dbReference>
<keyword evidence="1 4" id="KW-0479">Metal-binding</keyword>
<feature type="compositionally biased region" description="Basic and acidic residues" evidence="5">
    <location>
        <begin position="226"/>
        <end position="242"/>
    </location>
</feature>
<dbReference type="Proteomes" id="UP001279734">
    <property type="component" value="Unassembled WGS sequence"/>
</dbReference>
<dbReference type="InterPro" id="IPR036855">
    <property type="entry name" value="Znf_CCCH_sf"/>
</dbReference>
<evidence type="ECO:0000256" key="3">
    <source>
        <dbReference type="ARBA" id="ARBA00022833"/>
    </source>
</evidence>
<protein>
    <recommendedName>
        <fullName evidence="6">C3H1-type domain-containing protein</fullName>
    </recommendedName>
</protein>
<dbReference type="SMART" id="SM00356">
    <property type="entry name" value="ZnF_C3H1"/>
    <property type="match status" value="1"/>
</dbReference>
<evidence type="ECO:0000256" key="1">
    <source>
        <dbReference type="ARBA" id="ARBA00022723"/>
    </source>
</evidence>
<dbReference type="SUPFAM" id="SSF90229">
    <property type="entry name" value="CCCH zinc finger"/>
    <property type="match status" value="1"/>
</dbReference>
<gene>
    <name evidence="7" type="ORF">Nepgr_026938</name>
</gene>
<feature type="region of interest" description="Disordered" evidence="5">
    <location>
        <begin position="282"/>
        <end position="302"/>
    </location>
</feature>
<name>A0AAD3Y2H6_NEPGR</name>
<dbReference type="AlphaFoldDB" id="A0AAD3Y2H6"/>
<evidence type="ECO:0000259" key="6">
    <source>
        <dbReference type="PROSITE" id="PS50103"/>
    </source>
</evidence>
<keyword evidence="3 4" id="KW-0862">Zinc</keyword>
<feature type="region of interest" description="Disordered" evidence="5">
    <location>
        <begin position="222"/>
        <end position="256"/>
    </location>
</feature>
<dbReference type="PROSITE" id="PS50103">
    <property type="entry name" value="ZF_C3H1"/>
    <property type="match status" value="1"/>
</dbReference>
<dbReference type="GO" id="GO:0003729">
    <property type="term" value="F:mRNA binding"/>
    <property type="evidence" value="ECO:0007669"/>
    <property type="project" value="TreeGrafter"/>
</dbReference>
<dbReference type="PANTHER" id="PTHR15725:SF14">
    <property type="entry name" value="ZINC FINGER CCCH DOMAIN-CONTAINING PROTEIN 11A"/>
    <property type="match status" value="1"/>
</dbReference>
<keyword evidence="2 4" id="KW-0863">Zinc-finger</keyword>
<comment type="caution">
    <text evidence="7">The sequence shown here is derived from an EMBL/GenBank/DDBJ whole genome shotgun (WGS) entry which is preliminary data.</text>
</comment>
<dbReference type="EMBL" id="BSYO01000029">
    <property type="protein sequence ID" value="GMH25095.1"/>
    <property type="molecule type" value="Genomic_DNA"/>
</dbReference>
<dbReference type="Gene3D" id="4.10.1000.10">
    <property type="entry name" value="Zinc finger, CCCH-type"/>
    <property type="match status" value="1"/>
</dbReference>
<keyword evidence="8" id="KW-1185">Reference proteome</keyword>
<proteinExistence type="predicted"/>
<dbReference type="InterPro" id="IPR000571">
    <property type="entry name" value="Znf_CCCH"/>
</dbReference>
<feature type="zinc finger region" description="C3H1-type" evidence="4">
    <location>
        <begin position="29"/>
        <end position="56"/>
    </location>
</feature>
<dbReference type="GO" id="GO:0008270">
    <property type="term" value="F:zinc ion binding"/>
    <property type="evidence" value="ECO:0007669"/>
    <property type="project" value="UniProtKB-KW"/>
</dbReference>
<organism evidence="7 8">
    <name type="scientific">Nepenthes gracilis</name>
    <name type="common">Slender pitcher plant</name>
    <dbReference type="NCBI Taxonomy" id="150966"/>
    <lineage>
        <taxon>Eukaryota</taxon>
        <taxon>Viridiplantae</taxon>
        <taxon>Streptophyta</taxon>
        <taxon>Embryophyta</taxon>
        <taxon>Tracheophyta</taxon>
        <taxon>Spermatophyta</taxon>
        <taxon>Magnoliopsida</taxon>
        <taxon>eudicotyledons</taxon>
        <taxon>Gunneridae</taxon>
        <taxon>Pentapetalae</taxon>
        <taxon>Caryophyllales</taxon>
        <taxon>Nepenthaceae</taxon>
        <taxon>Nepenthes</taxon>
    </lineage>
</organism>